<dbReference type="InterPro" id="IPR019786">
    <property type="entry name" value="Zinc_finger_PHD-type_CS"/>
</dbReference>
<keyword evidence="3" id="KW-0862">Zinc</keyword>
<dbReference type="Proteomes" id="UP000287166">
    <property type="component" value="Unassembled WGS sequence"/>
</dbReference>
<keyword evidence="7" id="KW-1185">Reference proteome</keyword>
<evidence type="ECO:0000259" key="5">
    <source>
        <dbReference type="SMART" id="SM00249"/>
    </source>
</evidence>
<feature type="compositionally biased region" description="Polar residues" evidence="4">
    <location>
        <begin position="50"/>
        <end position="60"/>
    </location>
</feature>
<dbReference type="STRING" id="139825.A0A401GEJ3"/>
<feature type="region of interest" description="Disordered" evidence="4">
    <location>
        <begin position="285"/>
        <end position="424"/>
    </location>
</feature>
<reference evidence="6 7" key="1">
    <citation type="journal article" date="2018" name="Sci. Rep.">
        <title>Genome sequence of the cauliflower mushroom Sparassis crispa (Hanabiratake) and its association with beneficial usage.</title>
        <authorList>
            <person name="Kiyama R."/>
            <person name="Furutani Y."/>
            <person name="Kawaguchi K."/>
            <person name="Nakanishi T."/>
        </authorList>
    </citation>
    <scope>NUCLEOTIDE SEQUENCE [LARGE SCALE GENOMIC DNA]</scope>
</reference>
<evidence type="ECO:0000313" key="7">
    <source>
        <dbReference type="Proteomes" id="UP000287166"/>
    </source>
</evidence>
<feature type="region of interest" description="Disordered" evidence="4">
    <location>
        <begin position="603"/>
        <end position="622"/>
    </location>
</feature>
<proteinExistence type="predicted"/>
<feature type="compositionally biased region" description="Basic and acidic residues" evidence="4">
    <location>
        <begin position="612"/>
        <end position="622"/>
    </location>
</feature>
<dbReference type="AlphaFoldDB" id="A0A401GEJ3"/>
<dbReference type="PROSITE" id="PS01359">
    <property type="entry name" value="ZF_PHD_1"/>
    <property type="match status" value="1"/>
</dbReference>
<dbReference type="Gene3D" id="3.30.40.10">
    <property type="entry name" value="Zinc/RING finger domain, C3HC4 (zinc finger)"/>
    <property type="match status" value="1"/>
</dbReference>
<dbReference type="RefSeq" id="XP_027611527.1">
    <property type="nucleotide sequence ID" value="XM_027755726.1"/>
</dbReference>
<gene>
    <name evidence="6" type="ORF">SCP_0303290</name>
</gene>
<feature type="domain" description="Zinc finger PHD-type" evidence="5">
    <location>
        <begin position="138"/>
        <end position="189"/>
    </location>
</feature>
<dbReference type="PANTHER" id="PTHR47793">
    <property type="entry name" value="HISTONE DEACETYLASE COMPLEX SUBUNIT CTI6"/>
    <property type="match status" value="1"/>
</dbReference>
<accession>A0A401GEJ3</accession>
<dbReference type="InterPro" id="IPR053051">
    <property type="entry name" value="HDAC_complex_subunit"/>
</dbReference>
<dbReference type="SMART" id="SM00249">
    <property type="entry name" value="PHD"/>
    <property type="match status" value="1"/>
</dbReference>
<evidence type="ECO:0000256" key="3">
    <source>
        <dbReference type="ARBA" id="ARBA00022833"/>
    </source>
</evidence>
<dbReference type="InterPro" id="IPR013083">
    <property type="entry name" value="Znf_RING/FYVE/PHD"/>
</dbReference>
<comment type="caution">
    <text evidence="6">The sequence shown here is derived from an EMBL/GenBank/DDBJ whole genome shotgun (WGS) entry which is preliminary data.</text>
</comment>
<dbReference type="EMBL" id="BFAD01000003">
    <property type="protein sequence ID" value="GBE80614.1"/>
    <property type="molecule type" value="Genomic_DNA"/>
</dbReference>
<feature type="compositionally biased region" description="Low complexity" evidence="4">
    <location>
        <begin position="207"/>
        <end position="234"/>
    </location>
</feature>
<evidence type="ECO:0000256" key="4">
    <source>
        <dbReference type="SAM" id="MobiDB-lite"/>
    </source>
</evidence>
<sequence>MANVATMGPPPSPKEPRRSGRRTVPSASTSKSPAGSPASDTAPKSKDSSNRPPVSSSANSGKGKRGKQEDQDEALEGAPKNGINGNGNARAKRKGGSKDKDKTSTTDGGVDTPRAETHGGDTAAQPEEEEEEEAGVTRCICEGTGADDDADIGEFMIQCEMCKTWQHGQCMGHPDLDNVPNHYYCELCRPDMYVDLLKKYAKKARHSSTNSHNTTTAAGNTSRSSRSHSPTHLLKTTKRRNTMNSRDAAYEESVQAIIEATAAEAAAAANESISNTSAATLINGASDKHAEIEQETEVTNNTRKKRKRSDDDALPTKRTRSSSTASNPPPPSVLRDPTPVNGATAKPSPVSAPTTKTTRNRRGGGRKAQVQELMTVEGDEANSTASASNARRATTSRAKATAGQDHGGRRAQTNATNAASSASASRAYHHSHAYAVSQQPLFTSWNLPDYLAHLEPMLPTNVPRPLEVRGSGVDATGRESLERTTERGVKVRWPSKRMSVGDMNKRVRALVEWVGREQANSLERTRRRDAVGRALREAQDMQMDFREPPGDGAGTTAVTTASVVESPLQENPNIFEGETAPGQEAGLVTMKMMEELMEELISFQERFGPGAKTKERERRTNS</sequence>
<dbReference type="Pfam" id="PF20826">
    <property type="entry name" value="PHD_5"/>
    <property type="match status" value="1"/>
</dbReference>
<evidence type="ECO:0000256" key="2">
    <source>
        <dbReference type="ARBA" id="ARBA00022771"/>
    </source>
</evidence>
<dbReference type="PANTHER" id="PTHR47793:SF1">
    <property type="entry name" value="HISTONE DEACETYLASE COMPLEX SUBUNIT CTI6"/>
    <property type="match status" value="1"/>
</dbReference>
<organism evidence="6 7">
    <name type="scientific">Sparassis crispa</name>
    <dbReference type="NCBI Taxonomy" id="139825"/>
    <lineage>
        <taxon>Eukaryota</taxon>
        <taxon>Fungi</taxon>
        <taxon>Dikarya</taxon>
        <taxon>Basidiomycota</taxon>
        <taxon>Agaricomycotina</taxon>
        <taxon>Agaricomycetes</taxon>
        <taxon>Polyporales</taxon>
        <taxon>Sparassidaceae</taxon>
        <taxon>Sparassis</taxon>
    </lineage>
</organism>
<evidence type="ECO:0000256" key="1">
    <source>
        <dbReference type="ARBA" id="ARBA00022723"/>
    </source>
</evidence>
<dbReference type="InterPro" id="IPR011011">
    <property type="entry name" value="Znf_FYVE_PHD"/>
</dbReference>
<feature type="region of interest" description="Disordered" evidence="4">
    <location>
        <begin position="204"/>
        <end position="245"/>
    </location>
</feature>
<feature type="region of interest" description="Disordered" evidence="4">
    <location>
        <begin position="1"/>
        <end position="136"/>
    </location>
</feature>
<evidence type="ECO:0000313" key="6">
    <source>
        <dbReference type="EMBL" id="GBE80614.1"/>
    </source>
</evidence>
<dbReference type="InParanoid" id="A0A401GEJ3"/>
<keyword evidence="2" id="KW-0863">Zinc-finger</keyword>
<protein>
    <recommendedName>
        <fullName evidence="5">Zinc finger PHD-type domain-containing protein</fullName>
    </recommendedName>
</protein>
<dbReference type="GO" id="GO:0008270">
    <property type="term" value="F:zinc ion binding"/>
    <property type="evidence" value="ECO:0007669"/>
    <property type="project" value="UniProtKB-KW"/>
</dbReference>
<dbReference type="OrthoDB" id="79252at2759"/>
<name>A0A401GEJ3_9APHY</name>
<keyword evidence="1" id="KW-0479">Metal-binding</keyword>
<feature type="compositionally biased region" description="Low complexity" evidence="4">
    <location>
        <begin position="410"/>
        <end position="424"/>
    </location>
</feature>
<dbReference type="GeneID" id="38777531"/>
<feature type="compositionally biased region" description="Low complexity" evidence="4">
    <location>
        <begin position="381"/>
        <end position="402"/>
    </location>
</feature>
<dbReference type="InterPro" id="IPR001965">
    <property type="entry name" value="Znf_PHD"/>
</dbReference>
<dbReference type="SUPFAM" id="SSF57903">
    <property type="entry name" value="FYVE/PHD zinc finger"/>
    <property type="match status" value="1"/>
</dbReference>